<dbReference type="OrthoDB" id="779791at2759"/>
<proteinExistence type="inferred from homology"/>
<dbReference type="GO" id="GO:0003712">
    <property type="term" value="F:transcription coregulator activity"/>
    <property type="evidence" value="ECO:0007669"/>
    <property type="project" value="TreeGrafter"/>
</dbReference>
<name>A0A8T3B046_DENNO</name>
<dbReference type="SUPFAM" id="SSF51197">
    <property type="entry name" value="Clavaminate synthase-like"/>
    <property type="match status" value="1"/>
</dbReference>
<keyword evidence="6" id="KW-1185">Reference proteome</keyword>
<comment type="similarity">
    <text evidence="2">Belongs to the JARID1 histone demethylase family.</text>
</comment>
<protein>
    <submittedName>
        <fullName evidence="5">Uncharacterized protein</fullName>
    </submittedName>
</protein>
<evidence type="ECO:0000256" key="4">
    <source>
        <dbReference type="ARBA" id="ARBA00023242"/>
    </source>
</evidence>
<comment type="caution">
    <text evidence="5">The sequence shown here is derived from an EMBL/GenBank/DDBJ whole genome shotgun (WGS) entry which is preliminary data.</text>
</comment>
<evidence type="ECO:0000256" key="3">
    <source>
        <dbReference type="ARBA" id="ARBA00022723"/>
    </source>
</evidence>
<gene>
    <name evidence="5" type="ORF">KFK09_017123</name>
</gene>
<dbReference type="GO" id="GO:0031490">
    <property type="term" value="F:chromatin DNA binding"/>
    <property type="evidence" value="ECO:0007669"/>
    <property type="project" value="TreeGrafter"/>
</dbReference>
<evidence type="ECO:0000256" key="2">
    <source>
        <dbReference type="ARBA" id="ARBA00006801"/>
    </source>
</evidence>
<comment type="subcellular location">
    <subcellularLocation>
        <location evidence="1">Nucleus</location>
    </subcellularLocation>
</comment>
<dbReference type="GO" id="GO:0000118">
    <property type="term" value="C:histone deacetylase complex"/>
    <property type="evidence" value="ECO:0007669"/>
    <property type="project" value="TreeGrafter"/>
</dbReference>
<keyword evidence="4" id="KW-0539">Nucleus</keyword>
<evidence type="ECO:0000313" key="6">
    <source>
        <dbReference type="Proteomes" id="UP000829196"/>
    </source>
</evidence>
<evidence type="ECO:0000313" key="5">
    <source>
        <dbReference type="EMBL" id="KAI0502176.1"/>
    </source>
</evidence>
<dbReference type="GO" id="GO:0006357">
    <property type="term" value="P:regulation of transcription by RNA polymerase II"/>
    <property type="evidence" value="ECO:0007669"/>
    <property type="project" value="TreeGrafter"/>
</dbReference>
<keyword evidence="3" id="KW-0479">Metal-binding</keyword>
<dbReference type="GO" id="GO:0046872">
    <property type="term" value="F:metal ion binding"/>
    <property type="evidence" value="ECO:0007669"/>
    <property type="project" value="UniProtKB-KW"/>
</dbReference>
<dbReference type="InterPro" id="IPR045109">
    <property type="entry name" value="LSDs-like"/>
</dbReference>
<dbReference type="PANTHER" id="PTHR12549">
    <property type="entry name" value="JMJC DOMAIN-CONTAINING HISTONE DEMETHYLATION PROTEIN"/>
    <property type="match status" value="1"/>
</dbReference>
<dbReference type="PANTHER" id="PTHR12549:SF51">
    <property type="entry name" value="JMJC DOMAIN-CONTAINING PROTEIN"/>
    <property type="match status" value="1"/>
</dbReference>
<dbReference type="GO" id="GO:0000785">
    <property type="term" value="C:chromatin"/>
    <property type="evidence" value="ECO:0007669"/>
    <property type="project" value="TreeGrafter"/>
</dbReference>
<accession>A0A8T3B046</accession>
<reference evidence="5" key="1">
    <citation type="journal article" date="2022" name="Front. Genet.">
        <title>Chromosome-Scale Assembly of the Dendrobium nobile Genome Provides Insights Into the Molecular Mechanism of the Biosynthesis of the Medicinal Active Ingredient of Dendrobium.</title>
        <authorList>
            <person name="Xu Q."/>
            <person name="Niu S.-C."/>
            <person name="Li K.-L."/>
            <person name="Zheng P.-J."/>
            <person name="Zhang X.-J."/>
            <person name="Jia Y."/>
            <person name="Liu Y."/>
            <person name="Niu Y.-X."/>
            <person name="Yu L.-H."/>
            <person name="Chen D.-F."/>
            <person name="Zhang G.-Q."/>
        </authorList>
    </citation>
    <scope>NUCLEOTIDE SEQUENCE</scope>
    <source>
        <tissue evidence="5">Leaf</tissue>
    </source>
</reference>
<dbReference type="Proteomes" id="UP000829196">
    <property type="component" value="Unassembled WGS sequence"/>
</dbReference>
<dbReference type="AlphaFoldDB" id="A0A8T3B046"/>
<evidence type="ECO:0000256" key="1">
    <source>
        <dbReference type="ARBA" id="ARBA00004123"/>
    </source>
</evidence>
<dbReference type="EMBL" id="JAGYWB010000012">
    <property type="protein sequence ID" value="KAI0502176.1"/>
    <property type="molecule type" value="Genomic_DNA"/>
</dbReference>
<organism evidence="5 6">
    <name type="scientific">Dendrobium nobile</name>
    <name type="common">Orchid</name>
    <dbReference type="NCBI Taxonomy" id="94219"/>
    <lineage>
        <taxon>Eukaryota</taxon>
        <taxon>Viridiplantae</taxon>
        <taxon>Streptophyta</taxon>
        <taxon>Embryophyta</taxon>
        <taxon>Tracheophyta</taxon>
        <taxon>Spermatophyta</taxon>
        <taxon>Magnoliopsida</taxon>
        <taxon>Liliopsida</taxon>
        <taxon>Asparagales</taxon>
        <taxon>Orchidaceae</taxon>
        <taxon>Epidendroideae</taxon>
        <taxon>Malaxideae</taxon>
        <taxon>Dendrobiinae</taxon>
        <taxon>Dendrobium</taxon>
    </lineage>
</organism>
<dbReference type="Gene3D" id="2.60.120.650">
    <property type="entry name" value="Cupin"/>
    <property type="match status" value="2"/>
</dbReference>
<dbReference type="GO" id="GO:0032454">
    <property type="term" value="F:histone H3K9 demethylase activity"/>
    <property type="evidence" value="ECO:0007669"/>
    <property type="project" value="InterPro"/>
</dbReference>
<sequence>MREHFGSKDPSSTTIAKHLLSIFIEAALVVNLNCALLVAKMKQVSCDGFKHGANGEPVVVRGVLDENSQLSWETKAMWQNICKSKISSESIQLQTIDCLAFCKVNFLMYFAGVWPTEEQKCAIEKLKKLHRDQDEREQFNSFHSKETGSRMGEIYADGFLEQRNENDQDDQIHDGGEHKRKFKEEFGIEPWTFVQELGEAVFSCTKVALDFVSPENVRECLHLTGNFRLLPKQHKQRNQKRIYFDKTDEIFS</sequence>